<dbReference type="EMBL" id="LSSM01004349">
    <property type="protein sequence ID" value="OMJ15143.1"/>
    <property type="molecule type" value="Genomic_DNA"/>
</dbReference>
<dbReference type="GO" id="GO:0012505">
    <property type="term" value="C:endomembrane system"/>
    <property type="evidence" value="ECO:0007669"/>
    <property type="project" value="UniProtKB-SubCell"/>
</dbReference>
<organism evidence="6 7">
    <name type="scientific">Smittium culicis</name>
    <dbReference type="NCBI Taxonomy" id="133412"/>
    <lineage>
        <taxon>Eukaryota</taxon>
        <taxon>Fungi</taxon>
        <taxon>Fungi incertae sedis</taxon>
        <taxon>Zoopagomycota</taxon>
        <taxon>Kickxellomycotina</taxon>
        <taxon>Harpellomycetes</taxon>
        <taxon>Harpellales</taxon>
        <taxon>Legeriomycetaceae</taxon>
        <taxon>Smittium</taxon>
    </lineage>
</organism>
<dbReference type="InterPro" id="IPR036322">
    <property type="entry name" value="WD40_repeat_dom_sf"/>
</dbReference>
<feature type="compositionally biased region" description="Low complexity" evidence="4">
    <location>
        <begin position="530"/>
        <end position="551"/>
    </location>
</feature>
<dbReference type="Proteomes" id="UP000187429">
    <property type="component" value="Unassembled WGS sequence"/>
</dbReference>
<evidence type="ECO:0000313" key="6">
    <source>
        <dbReference type="EMBL" id="OMJ15143.1"/>
    </source>
</evidence>
<protein>
    <submittedName>
        <fullName evidence="6">Vam6/Vps39-like protein</fullName>
    </submittedName>
</protein>
<dbReference type="InterPro" id="IPR019452">
    <property type="entry name" value="VPS39/TGF_beta_rcpt-assoc_1"/>
</dbReference>
<keyword evidence="2" id="KW-0472">Membrane</keyword>
<dbReference type="InterPro" id="IPR032914">
    <property type="entry name" value="Vam6/VPS39/TRAP1"/>
</dbReference>
<evidence type="ECO:0000256" key="4">
    <source>
        <dbReference type="SAM" id="MobiDB-lite"/>
    </source>
</evidence>
<feature type="compositionally biased region" description="Polar residues" evidence="4">
    <location>
        <begin position="555"/>
        <end position="570"/>
    </location>
</feature>
<dbReference type="PANTHER" id="PTHR12894:SF49">
    <property type="entry name" value="VAM6_VPS39-LIKE PROTEIN"/>
    <property type="match status" value="1"/>
</dbReference>
<dbReference type="SUPFAM" id="SSF50978">
    <property type="entry name" value="WD40 repeat-like"/>
    <property type="match status" value="1"/>
</dbReference>
<evidence type="ECO:0000313" key="7">
    <source>
        <dbReference type="Proteomes" id="UP000187429"/>
    </source>
</evidence>
<dbReference type="OrthoDB" id="5325112at2759"/>
<dbReference type="AlphaFoldDB" id="A0A1R1XKL6"/>
<keyword evidence="7" id="KW-1185">Reference proteome</keyword>
<evidence type="ECO:0000256" key="2">
    <source>
        <dbReference type="ARBA" id="ARBA00023136"/>
    </source>
</evidence>
<comment type="caution">
    <text evidence="6">The sequence shown here is derived from an EMBL/GenBank/DDBJ whole genome shotgun (WGS) entry which is preliminary data.</text>
</comment>
<dbReference type="Pfam" id="PF10366">
    <property type="entry name" value="Vps39_1"/>
    <property type="match status" value="1"/>
</dbReference>
<proteinExistence type="inferred from homology"/>
<feature type="domain" description="CNH" evidence="5">
    <location>
        <begin position="16"/>
        <end position="368"/>
    </location>
</feature>
<dbReference type="InterPro" id="IPR001180">
    <property type="entry name" value="CNH_dom"/>
</dbReference>
<evidence type="ECO:0000256" key="3">
    <source>
        <dbReference type="ARBA" id="ARBA00038201"/>
    </source>
</evidence>
<sequence>MVRAAFKAIPVIEHLPLQITSLCAFGSKIVLGSSTGTLLIYNVKDDGNSNITLTLEDTKKDFSKKSIDRVEVIKETGLLACLSEDFVSLYDLNTFTKSITLNNTKGATIMTAITSIELISGIPTIISKLAVVEYSSGDRIESIRFGTVNFIFVATFKDFWSLQLPVGQWDELFSADTSSLITVGAGFDATIPNTKDSDIISGNASAARQNSTPQPSTGNWGNWSLGLGGVLTAGYSLSSRAKPLIERMPNDELLLCRENTAVFVTSFGKISKRRNEAGYRALVRFSHNPIDLTFTSTYVITISGQSIKRSLIKKDSINRIDFDSANETSSLKNDTAYCIEIRNILTHSLVQQIELTCSVPESDILYLSQDENVATQMISTDAPKLLAKQIDGKQVWVAGNNTLWGLFPYPISLQVEEQIHYKNYEEAESLVMQSDMILESERQGLLLKVKWLHSIYLISIPKKCEIGYNMLLDINAVPTEAISTFPKFISGELYVPDDSYDGNSAFGYFSSFFSLSSNKSSKISSKDFSSEPISNESSNSSNSSPSITSNKSFKDNGSASNNSRINTDTCHNSKESINESLQGLMRYLIEHRRLIQATIDKKADLEYLSKTFLLNSSESRSIIDDESTNSTSILDFSLNNESFSVLDIAKYVDTTLLKVYLKIAPSLVGSLVRLVNYCDIQETEKILLKLSRYKDLIDFYYCKGLHRKALDLLFKRGSDPDEFLLKGVMQTIYYLQKLPSSYLDLILEFFSWPLKLSVDFENGISNSLLDDPDFELPKPTILIDIMLTNENQASKEFNRERVASFLSLFSLDLPIYYLQYVIRDWDDTNVIIHDKLITFMIQKSLKSHSLKVSDNDIQNIQKPIEKSSKENTAGSSELLLFLRSSKVYTASKVLAALPTGLFFLERSTVLGRLGRYEQALNLLCENSCENSDFENFCLDNLDESPFIFVKLIEILLKSLSAKKISCVEGLTSLDRHRLDLILMLIRKYSLYIPAKKIIPILPDDLVIDSSVFSFLRAQITNNSMKIGKSKVEISLSHHEVNRLSNLLYDCEKNYIKIEKTKVCFICHKKLAFDSSFIALPFHYYESTIKNKKKVKDQKNKKQFNKKTDPSNTTTKELSASSDQYIIAKYCAPKKSKEQIKDEVLNLGLKLDEYTFTNLSSFDNILAAQRDTLNGNEKISSLDNENADLTQVECKIKVLELKTSDSHPIYNRYIREYQLKTLGNLTSNIKLLHYSCWKRMSES</sequence>
<dbReference type="GO" id="GO:0000329">
    <property type="term" value="C:fungal-type vacuole membrane"/>
    <property type="evidence" value="ECO:0007669"/>
    <property type="project" value="TreeGrafter"/>
</dbReference>
<feature type="region of interest" description="Disordered" evidence="4">
    <location>
        <begin position="526"/>
        <end position="571"/>
    </location>
</feature>
<accession>A0A1R1XKL6</accession>
<comment type="subcellular location">
    <subcellularLocation>
        <location evidence="1">Endomembrane system</location>
        <topology evidence="1">Peripheral membrane protein</topology>
    </subcellularLocation>
</comment>
<comment type="similarity">
    <text evidence="3">Belongs to the VAM6/VPS39 family.</text>
</comment>
<feature type="region of interest" description="Disordered" evidence="4">
    <location>
        <begin position="1095"/>
        <end position="1115"/>
    </location>
</feature>
<dbReference type="GO" id="GO:0006914">
    <property type="term" value="P:autophagy"/>
    <property type="evidence" value="ECO:0007669"/>
    <property type="project" value="TreeGrafter"/>
</dbReference>
<evidence type="ECO:0000259" key="5">
    <source>
        <dbReference type="PROSITE" id="PS50219"/>
    </source>
</evidence>
<dbReference type="PANTHER" id="PTHR12894">
    <property type="entry name" value="CNH DOMAIN CONTAINING"/>
    <property type="match status" value="1"/>
</dbReference>
<feature type="compositionally biased region" description="Basic residues" evidence="4">
    <location>
        <begin position="1095"/>
        <end position="1104"/>
    </location>
</feature>
<evidence type="ECO:0000256" key="1">
    <source>
        <dbReference type="ARBA" id="ARBA00004184"/>
    </source>
</evidence>
<dbReference type="PROSITE" id="PS50219">
    <property type="entry name" value="CNH"/>
    <property type="match status" value="1"/>
</dbReference>
<reference evidence="7" key="1">
    <citation type="submission" date="2017-01" db="EMBL/GenBank/DDBJ databases">
        <authorList>
            <person name="Wang Y."/>
            <person name="White M."/>
            <person name="Kvist S."/>
            <person name="Moncalvo J.-M."/>
        </authorList>
    </citation>
    <scope>NUCLEOTIDE SEQUENCE [LARGE SCALE GENOMIC DNA]</scope>
    <source>
        <strain evidence="7">ID-206-W2</strain>
    </source>
</reference>
<name>A0A1R1XKL6_9FUNG</name>
<gene>
    <name evidence="6" type="ORF">AYI69_g8300</name>
</gene>
<dbReference type="GO" id="GO:0034058">
    <property type="term" value="P:endosomal vesicle fusion"/>
    <property type="evidence" value="ECO:0007669"/>
    <property type="project" value="TreeGrafter"/>
</dbReference>